<dbReference type="EMBL" id="JAGSHT010000022">
    <property type="protein sequence ID" value="MBZ2198995.1"/>
    <property type="molecule type" value="Genomic_DNA"/>
</dbReference>
<reference evidence="1 2" key="1">
    <citation type="submission" date="2021-04" db="EMBL/GenBank/DDBJ databases">
        <title>Ruania sp. nov., isolated from sandy soil of mangrove forest.</title>
        <authorList>
            <person name="Ge X."/>
            <person name="Huang R."/>
            <person name="Liu W."/>
        </authorList>
    </citation>
    <scope>NUCLEOTIDE SEQUENCE [LARGE SCALE GENOMIC DNA]</scope>
    <source>
        <strain evidence="1 2">N2-46</strain>
    </source>
</reference>
<keyword evidence="2" id="KW-1185">Reference proteome</keyword>
<evidence type="ECO:0000313" key="1">
    <source>
        <dbReference type="EMBL" id="MBZ2198995.1"/>
    </source>
</evidence>
<dbReference type="SUPFAM" id="SSF50939">
    <property type="entry name" value="Sialidases"/>
    <property type="match status" value="1"/>
</dbReference>
<dbReference type="RefSeq" id="WP_223410778.1">
    <property type="nucleotide sequence ID" value="NZ_JAGSHT010000022.1"/>
</dbReference>
<gene>
    <name evidence="1" type="ORF">KCQ71_22800</name>
</gene>
<name>A0ABS7SFS7_9MICO</name>
<proteinExistence type="predicted"/>
<accession>A0ABS7SFS7</accession>
<evidence type="ECO:0008006" key="3">
    <source>
        <dbReference type="Google" id="ProtNLM"/>
    </source>
</evidence>
<comment type="caution">
    <text evidence="1">The sequence shown here is derived from an EMBL/GenBank/DDBJ whole genome shotgun (WGS) entry which is preliminary data.</text>
</comment>
<sequence>MSQIRERSSVTVQIDHTQLGSGYDRQTCWLHARVGIHPTANAGAPRYVTTLQRLTLSGSDVYGPIHSMSAPNWDGPWTEPYQQEGFTWTEHNRAVCDFWPIWHEASQTLLGTGHTVAYTDGVVDGTKARYTSYAQYRPDTDSWSPARLLEMPDEPAFLRSGAGCAQWVEEADGGILLPVYFGVGHLTSAIVRCRFDGATLSYVAHGSAHSIDAGRGLYEPSLITYDGRYFLTLRNDEGGHLAVSTDGLQYTDPTPWRFDDGTTLGSCNTQQHWVVLADGPYLVYTRSGLDNDHVFRHRAPLLMSRLDTDRLLLLRDTEQVVIGERGAGLGNFGTCQGPGQTAYVMASESMQNVGPALVAARTKLALRAGPEQIAQWEATDNGCAICEQFGSDNTIWLARVRAT</sequence>
<evidence type="ECO:0000313" key="2">
    <source>
        <dbReference type="Proteomes" id="UP000826651"/>
    </source>
</evidence>
<dbReference type="Proteomes" id="UP000826651">
    <property type="component" value="Unassembled WGS sequence"/>
</dbReference>
<organism evidence="1 2">
    <name type="scientific">Occultella gossypii</name>
    <dbReference type="NCBI Taxonomy" id="2800820"/>
    <lineage>
        <taxon>Bacteria</taxon>
        <taxon>Bacillati</taxon>
        <taxon>Actinomycetota</taxon>
        <taxon>Actinomycetes</taxon>
        <taxon>Micrococcales</taxon>
        <taxon>Ruaniaceae</taxon>
        <taxon>Occultella</taxon>
    </lineage>
</organism>
<dbReference type="InterPro" id="IPR036278">
    <property type="entry name" value="Sialidase_sf"/>
</dbReference>
<protein>
    <recommendedName>
        <fullName evidence="3">Sialidase</fullName>
    </recommendedName>
</protein>